<comment type="similarity">
    <text evidence="1">Belongs to the thioesterase family.</text>
</comment>
<protein>
    <submittedName>
        <fullName evidence="4">Alpha/beta fold hydrolase</fullName>
    </submittedName>
</protein>
<dbReference type="GO" id="GO:0016787">
    <property type="term" value="F:hydrolase activity"/>
    <property type="evidence" value="ECO:0007669"/>
    <property type="project" value="UniProtKB-KW"/>
</dbReference>
<dbReference type="InterPro" id="IPR029058">
    <property type="entry name" value="AB_hydrolase_fold"/>
</dbReference>
<evidence type="ECO:0000313" key="4">
    <source>
        <dbReference type="EMBL" id="GAA0482683.1"/>
    </source>
</evidence>
<sequence>MSSESPTDTPSWIRVFHPAPDARIRLVCCPYLGASATAFSGLSARFPPDLEVLSVQYPGRQGNRTEPPVDDVMVLAERIRDELRAWSDKPLAVFGHSMGAAVAYEVARGLDRQGAPPVRLFVSGRPSPSAGLGLTLESDEALAEEVRKLGGVSPKLLGRPAFREMILSVARNDYRANASYTRPPGDALSCPVTFLLSDADPYVGPDAALAWKSHTTGDFRIAEFPGDHFFWAARPEGLVAEITADLARDAA</sequence>
<dbReference type="PANTHER" id="PTHR11487">
    <property type="entry name" value="THIOESTERASE"/>
    <property type="match status" value="1"/>
</dbReference>
<dbReference type="InterPro" id="IPR020802">
    <property type="entry name" value="TesA-like"/>
</dbReference>
<dbReference type="Proteomes" id="UP001499895">
    <property type="component" value="Unassembled WGS sequence"/>
</dbReference>
<keyword evidence="5" id="KW-1185">Reference proteome</keyword>
<evidence type="ECO:0000256" key="2">
    <source>
        <dbReference type="ARBA" id="ARBA00022801"/>
    </source>
</evidence>
<comment type="caution">
    <text evidence="4">The sequence shown here is derived from an EMBL/GenBank/DDBJ whole genome shotgun (WGS) entry which is preliminary data.</text>
</comment>
<dbReference type="InterPro" id="IPR001031">
    <property type="entry name" value="Thioesterase"/>
</dbReference>
<dbReference type="Pfam" id="PF00975">
    <property type="entry name" value="Thioesterase"/>
    <property type="match status" value="1"/>
</dbReference>
<feature type="domain" description="Thioesterase TesA-like" evidence="3">
    <location>
        <begin position="27"/>
        <end position="231"/>
    </location>
</feature>
<dbReference type="SUPFAM" id="SSF53474">
    <property type="entry name" value="alpha/beta-Hydrolases"/>
    <property type="match status" value="1"/>
</dbReference>
<evidence type="ECO:0000259" key="3">
    <source>
        <dbReference type="SMART" id="SM00824"/>
    </source>
</evidence>
<name>A0ABN1ASS2_9ACTN</name>
<dbReference type="SMART" id="SM00824">
    <property type="entry name" value="PKS_TE"/>
    <property type="match status" value="1"/>
</dbReference>
<dbReference type="RefSeq" id="WP_344094927.1">
    <property type="nucleotide sequence ID" value="NZ_BAAAHB010000076.1"/>
</dbReference>
<keyword evidence="2 4" id="KW-0378">Hydrolase</keyword>
<evidence type="ECO:0000256" key="1">
    <source>
        <dbReference type="ARBA" id="ARBA00007169"/>
    </source>
</evidence>
<dbReference type="EMBL" id="BAAAHB010000076">
    <property type="protein sequence ID" value="GAA0482683.1"/>
    <property type="molecule type" value="Genomic_DNA"/>
</dbReference>
<reference evidence="4 5" key="1">
    <citation type="journal article" date="2019" name="Int. J. Syst. Evol. Microbiol.">
        <title>The Global Catalogue of Microorganisms (GCM) 10K type strain sequencing project: providing services to taxonomists for standard genome sequencing and annotation.</title>
        <authorList>
            <consortium name="The Broad Institute Genomics Platform"/>
            <consortium name="The Broad Institute Genome Sequencing Center for Infectious Disease"/>
            <person name="Wu L."/>
            <person name="Ma J."/>
        </authorList>
    </citation>
    <scope>NUCLEOTIDE SEQUENCE [LARGE SCALE GENOMIC DNA]</scope>
    <source>
        <strain evidence="4 5">JCM 10649</strain>
    </source>
</reference>
<dbReference type="InterPro" id="IPR012223">
    <property type="entry name" value="TEII"/>
</dbReference>
<accession>A0ABN1ASS2</accession>
<organism evidence="4 5">
    <name type="scientific">Streptomyces stramineus</name>
    <dbReference type="NCBI Taxonomy" id="173861"/>
    <lineage>
        <taxon>Bacteria</taxon>
        <taxon>Bacillati</taxon>
        <taxon>Actinomycetota</taxon>
        <taxon>Actinomycetes</taxon>
        <taxon>Kitasatosporales</taxon>
        <taxon>Streptomycetaceae</taxon>
        <taxon>Streptomyces</taxon>
    </lineage>
</organism>
<dbReference type="Gene3D" id="3.40.50.1820">
    <property type="entry name" value="alpha/beta hydrolase"/>
    <property type="match status" value="1"/>
</dbReference>
<proteinExistence type="inferred from homology"/>
<dbReference type="PANTHER" id="PTHR11487:SF0">
    <property type="entry name" value="S-ACYL FATTY ACID SYNTHASE THIOESTERASE, MEDIUM CHAIN"/>
    <property type="match status" value="1"/>
</dbReference>
<evidence type="ECO:0000313" key="5">
    <source>
        <dbReference type="Proteomes" id="UP001499895"/>
    </source>
</evidence>
<gene>
    <name evidence="4" type="ORF">GCM10009544_50760</name>
</gene>